<dbReference type="GO" id="GO:0005524">
    <property type="term" value="F:ATP binding"/>
    <property type="evidence" value="ECO:0007669"/>
    <property type="project" value="UniProtKB-KW"/>
</dbReference>
<keyword evidence="8 9" id="KW-0539">Nucleus</keyword>
<dbReference type="InterPro" id="IPR049730">
    <property type="entry name" value="SNF2/RAD54-like_C"/>
</dbReference>
<dbReference type="EMBL" id="FN648852">
    <property type="protein sequence ID" value="CBJ27256.1"/>
    <property type="molecule type" value="Genomic_DNA"/>
</dbReference>
<keyword evidence="7 10" id="KW-0175">Coiled coil</keyword>
<dbReference type="GO" id="GO:0003677">
    <property type="term" value="F:DNA binding"/>
    <property type="evidence" value="ECO:0007669"/>
    <property type="project" value="UniProtKB-UniRule"/>
</dbReference>
<dbReference type="InterPro" id="IPR014001">
    <property type="entry name" value="Helicase_ATP-bd"/>
</dbReference>
<evidence type="ECO:0000256" key="11">
    <source>
        <dbReference type="SAM" id="MobiDB-lite"/>
    </source>
</evidence>
<dbReference type="InterPro" id="IPR027417">
    <property type="entry name" value="P-loop_NTPase"/>
</dbReference>
<keyword evidence="9" id="KW-0238">DNA-binding</keyword>
<evidence type="ECO:0000313" key="16">
    <source>
        <dbReference type="Proteomes" id="UP000002630"/>
    </source>
</evidence>
<feature type="coiled-coil region" evidence="10">
    <location>
        <begin position="1136"/>
        <end position="1163"/>
    </location>
</feature>
<dbReference type="SUPFAM" id="SSF46689">
    <property type="entry name" value="Homeodomain-like"/>
    <property type="match status" value="2"/>
</dbReference>
<dbReference type="GO" id="GO:0004386">
    <property type="term" value="F:helicase activity"/>
    <property type="evidence" value="ECO:0007669"/>
    <property type="project" value="UniProtKB-KW"/>
</dbReference>
<feature type="DNA-binding region" description="HMG box" evidence="9">
    <location>
        <begin position="13"/>
        <end position="81"/>
    </location>
</feature>
<dbReference type="CDD" id="cd17997">
    <property type="entry name" value="DEXHc_SMARCA1_SMARCA5"/>
    <property type="match status" value="1"/>
</dbReference>
<evidence type="ECO:0000256" key="8">
    <source>
        <dbReference type="ARBA" id="ARBA00023242"/>
    </source>
</evidence>
<comment type="similarity">
    <text evidence="2">Belongs to the SNF2/RAD54 helicase family. ISWI subfamily.</text>
</comment>
<feature type="compositionally biased region" description="Low complexity" evidence="11">
    <location>
        <begin position="1257"/>
        <end position="1272"/>
    </location>
</feature>
<evidence type="ECO:0000256" key="1">
    <source>
        <dbReference type="ARBA" id="ARBA00004123"/>
    </source>
</evidence>
<evidence type="ECO:0000256" key="6">
    <source>
        <dbReference type="ARBA" id="ARBA00022840"/>
    </source>
</evidence>
<evidence type="ECO:0000313" key="15">
    <source>
        <dbReference type="EMBL" id="CBJ27256.1"/>
    </source>
</evidence>
<feature type="compositionally biased region" description="Polar residues" evidence="11">
    <location>
        <begin position="1457"/>
        <end position="1471"/>
    </location>
</feature>
<dbReference type="SUPFAM" id="SSF47095">
    <property type="entry name" value="HMG-box"/>
    <property type="match status" value="1"/>
</dbReference>
<dbReference type="InterPro" id="IPR009057">
    <property type="entry name" value="Homeodomain-like_sf"/>
</dbReference>
<dbReference type="GO" id="GO:0016887">
    <property type="term" value="F:ATP hydrolysis activity"/>
    <property type="evidence" value="ECO:0007669"/>
    <property type="project" value="TreeGrafter"/>
</dbReference>
<keyword evidence="16" id="KW-1185">Reference proteome</keyword>
<dbReference type="GO" id="GO:0034728">
    <property type="term" value="P:nucleosome organization"/>
    <property type="evidence" value="ECO:0007669"/>
    <property type="project" value="TreeGrafter"/>
</dbReference>
<dbReference type="InterPro" id="IPR015195">
    <property type="entry name" value="SLIDE"/>
</dbReference>
<gene>
    <name evidence="15" type="ORF">Esi_0063_0083</name>
</gene>
<accession>D7G5A2</accession>
<evidence type="ECO:0000259" key="12">
    <source>
        <dbReference type="PROSITE" id="PS50118"/>
    </source>
</evidence>
<dbReference type="CDD" id="cd18793">
    <property type="entry name" value="SF2_C_SNF"/>
    <property type="match status" value="1"/>
</dbReference>
<dbReference type="PROSITE" id="PS51194">
    <property type="entry name" value="HELICASE_CTER"/>
    <property type="match status" value="1"/>
</dbReference>
<dbReference type="InterPro" id="IPR038718">
    <property type="entry name" value="SNF2-like_sf"/>
</dbReference>
<organism evidence="15 16">
    <name type="scientific">Ectocarpus siliculosus</name>
    <name type="common">Brown alga</name>
    <name type="synonym">Conferva siliculosa</name>
    <dbReference type="NCBI Taxonomy" id="2880"/>
    <lineage>
        <taxon>Eukaryota</taxon>
        <taxon>Sar</taxon>
        <taxon>Stramenopiles</taxon>
        <taxon>Ochrophyta</taxon>
        <taxon>PX clade</taxon>
        <taxon>Phaeophyceae</taxon>
        <taxon>Ectocarpales</taxon>
        <taxon>Ectocarpaceae</taxon>
        <taxon>Ectocarpus</taxon>
    </lineage>
</organism>
<comment type="subcellular location">
    <subcellularLocation>
        <location evidence="1">Nucleus</location>
    </subcellularLocation>
</comment>
<dbReference type="Gene3D" id="3.40.50.10810">
    <property type="entry name" value="Tandem AAA-ATPase domain"/>
    <property type="match status" value="1"/>
</dbReference>
<dbReference type="CDD" id="cd00084">
    <property type="entry name" value="HMG-box_SF"/>
    <property type="match status" value="1"/>
</dbReference>
<evidence type="ECO:0000256" key="3">
    <source>
        <dbReference type="ARBA" id="ARBA00022741"/>
    </source>
</evidence>
<dbReference type="GO" id="GO:0005634">
    <property type="term" value="C:nucleus"/>
    <property type="evidence" value="ECO:0007669"/>
    <property type="project" value="UniProtKB-SubCell"/>
</dbReference>
<feature type="compositionally biased region" description="Polar residues" evidence="11">
    <location>
        <begin position="246"/>
        <end position="259"/>
    </location>
</feature>
<feature type="compositionally biased region" description="Pro residues" evidence="11">
    <location>
        <begin position="1502"/>
        <end position="1511"/>
    </location>
</feature>
<dbReference type="Pfam" id="PF09111">
    <property type="entry name" value="SLIDE"/>
    <property type="match status" value="1"/>
</dbReference>
<dbReference type="InterPro" id="IPR001005">
    <property type="entry name" value="SANT/Myb"/>
</dbReference>
<feature type="compositionally biased region" description="Basic and acidic residues" evidence="11">
    <location>
        <begin position="143"/>
        <end position="158"/>
    </location>
</feature>
<dbReference type="SMART" id="SM00398">
    <property type="entry name" value="HMG"/>
    <property type="match status" value="1"/>
</dbReference>
<dbReference type="InterPro" id="IPR036910">
    <property type="entry name" value="HMG_box_dom_sf"/>
</dbReference>
<dbReference type="eggNOG" id="KOG0385">
    <property type="taxonomic scope" value="Eukaryota"/>
</dbReference>
<dbReference type="PROSITE" id="PS51192">
    <property type="entry name" value="HELICASE_ATP_BIND_1"/>
    <property type="match status" value="1"/>
</dbReference>
<sequence>MSGSGAGAFGAPVKAATSAYMFFQGDQYSNHKDEFAGLALGQQGAEISRRWRELPQEERSRFDALAAEDRKRFQEESEARDAEVAARQEANRAARYADPASSTYMRERASVEPKKERKVTREEDMSEERLEARRLAKEKRAKQKDARLAAEAESERQKSSIAAAAAATARKRIKYILRQSDIFATHFGVALSDSDEEEEEKEKEKEEDASKGAAAAGGSPSKRRQAGRGAADEAMDDVNGEDTAPTYLTKQPPSISGGTMRSYQLEGLNWMVNLQAQGTNGILADEMGLGKTLQSISILAYMRDFQNVTGPHIILLPKSVLGNWQLEFKRFCPDIRVLRLSGTKDERAATIRNDLKPGSPEDERDWDVLVTTYEVANIEKTYLNKIGWRYLIIDEAHRLKNESSLFSMTVRELTTQYRLLLTGTPLQNNLHELWALLNFLLPTVFQDSEAFSKVFDLNVDDADKKQNMIKQLHKILRPFMLRRLKKEVEKSLPPKEETILFTSMSEVQRKVYKGVLMRDIDTINGTSAGRTAILNIVMQLRKCCNHPYLFPNTEDRNLDPMGEHLVENCGKMILLDKLLTRLKAAGHRVLVFSQMTRMMDILEDLMHMREYKYCRIDGNTPHDTRQDLIEEYNAPGSEKFIFLLSTRAGGLGINLQSADTCILYDSDWNPQADLQAQDRCHRIGQTKTVKVYRLVTEDTIEEKVVERAQQKLKLDAMVVQRGMLQGEKKLEKDEMLAAIRFGADAVFRCKDTVMSDQDLDAVLERGAKKTKDMQSKLNVAEKGDMLDFSFDDGTGVQNFEGINYGDRKLRDQMRAGFIDIGRRERKPATVKAYAPPPPRVEPKKMVLKMPKELEMPKMKDHQMFDRARIVELQDELQDNFKALKDRGTKIPVDGADIASMLLSADKVKERAELIAQGFPGWTRGHYYSFIDGMAVYGRDRLELVATMVGKPAEEVVRYGEVFWRQGPKTFSEEAWRRIKTRVETKEKRLNELNRIMMVTNELMEAVDDPWRNMEVRINQRQGGAGTAGMQLQREWTKDEDRYLLCLTHLCGWGNWRKVRACILASPRFTFDYYLRSLSETALGKHCEQLMKSSEKYLQDLQDRMKKEAKREMEDRGALEKDEAAAAREDEEFKLRIRAADNMLGTAERELAEAESNKRNLEMIAEAIKSGTVSLDNPNVRSLLESCASNGIGTTGLNTKNAVKKSAEGVAGAGAGGRKSPGVGGKKSASPGGGGQKKAVASKAAVPGNTGNGGGGKKTSAASSGTPAAAANGDAKKSGGGGGKGKGNAVAGKKADTTSSDGKGKVDAGKGGVKSPKASSSTSNAVDKSPANSSGTKAKRTPTKSVGKPGLEVPKTLFPELVRLIEKGELTSKDDMLQIFQKKHPAFTQVSINKAIGVLGEKASRGSKWKVLDAGKKYLSMPVYQGNVPEEVAVLSALSAKRKSGGSESHSAKKRKSTTPSKANGESKSPITNFFPPKTSGAADANGGGGSSAASKKRKAPAPAAPKSPGPSPGFVAFCRANRTRVQAELPIGSSKADTADRLLQLWGELDDKVAERWTSGALP</sequence>
<dbReference type="Proteomes" id="UP000002630">
    <property type="component" value="Linkage Group LG17"/>
</dbReference>
<dbReference type="Pfam" id="PF00176">
    <property type="entry name" value="SNF2-rel_dom"/>
    <property type="match status" value="1"/>
</dbReference>
<dbReference type="SUPFAM" id="SSF52540">
    <property type="entry name" value="P-loop containing nucleoside triphosphate hydrolases"/>
    <property type="match status" value="2"/>
</dbReference>
<reference evidence="15 16" key="1">
    <citation type="journal article" date="2010" name="Nature">
        <title>The Ectocarpus genome and the independent evolution of multicellularity in brown algae.</title>
        <authorList>
            <person name="Cock J.M."/>
            <person name="Sterck L."/>
            <person name="Rouze P."/>
            <person name="Scornet D."/>
            <person name="Allen A.E."/>
            <person name="Amoutzias G."/>
            <person name="Anthouard V."/>
            <person name="Artiguenave F."/>
            <person name="Aury J.M."/>
            <person name="Badger J.H."/>
            <person name="Beszteri B."/>
            <person name="Billiau K."/>
            <person name="Bonnet E."/>
            <person name="Bothwell J.H."/>
            <person name="Bowler C."/>
            <person name="Boyen C."/>
            <person name="Brownlee C."/>
            <person name="Carrano C.J."/>
            <person name="Charrier B."/>
            <person name="Cho G.Y."/>
            <person name="Coelho S.M."/>
            <person name="Collen J."/>
            <person name="Corre E."/>
            <person name="Da Silva C."/>
            <person name="Delage L."/>
            <person name="Delaroque N."/>
            <person name="Dittami S.M."/>
            <person name="Doulbeau S."/>
            <person name="Elias M."/>
            <person name="Farnham G."/>
            <person name="Gachon C.M."/>
            <person name="Gschloessl B."/>
            <person name="Heesch S."/>
            <person name="Jabbari K."/>
            <person name="Jubin C."/>
            <person name="Kawai H."/>
            <person name="Kimura K."/>
            <person name="Kloareg B."/>
            <person name="Kupper F.C."/>
            <person name="Lang D."/>
            <person name="Le Bail A."/>
            <person name="Leblanc C."/>
            <person name="Lerouge P."/>
            <person name="Lohr M."/>
            <person name="Lopez P.J."/>
            <person name="Martens C."/>
            <person name="Maumus F."/>
            <person name="Michel G."/>
            <person name="Miranda-Saavedra D."/>
            <person name="Morales J."/>
            <person name="Moreau H."/>
            <person name="Motomura T."/>
            <person name="Nagasato C."/>
            <person name="Napoli C.A."/>
            <person name="Nelson D.R."/>
            <person name="Nyvall-Collen P."/>
            <person name="Peters A.F."/>
            <person name="Pommier C."/>
            <person name="Potin P."/>
            <person name="Poulain J."/>
            <person name="Quesneville H."/>
            <person name="Read B."/>
            <person name="Rensing S.A."/>
            <person name="Ritter A."/>
            <person name="Rousvoal S."/>
            <person name="Samanta M."/>
            <person name="Samson G."/>
            <person name="Schroeder D.C."/>
            <person name="Segurens B."/>
            <person name="Strittmatter M."/>
            <person name="Tonon T."/>
            <person name="Tregear J.W."/>
            <person name="Valentin K."/>
            <person name="von Dassow P."/>
            <person name="Yamagishi T."/>
            <person name="Van de Peer Y."/>
            <person name="Wincker P."/>
        </authorList>
    </citation>
    <scope>NUCLEOTIDE SEQUENCE [LARGE SCALE GENOMIC DNA]</scope>
    <source>
        <strain evidence="16">Ec32 / CCAP1310/4</strain>
    </source>
</reference>
<dbReference type="FunFam" id="3.40.50.300:FF:000082">
    <property type="entry name" value="ISWI chromatin remodeling complex ATPase ISW1"/>
    <property type="match status" value="1"/>
</dbReference>
<feature type="domain" description="Helicase ATP-binding" evidence="13">
    <location>
        <begin position="272"/>
        <end position="443"/>
    </location>
</feature>
<dbReference type="GO" id="GO:0003682">
    <property type="term" value="F:chromatin binding"/>
    <property type="evidence" value="ECO:0007669"/>
    <property type="project" value="TreeGrafter"/>
</dbReference>
<dbReference type="Gene3D" id="1.10.30.10">
    <property type="entry name" value="High mobility group box domain"/>
    <property type="match status" value="1"/>
</dbReference>
<dbReference type="EMBL" id="FN649742">
    <property type="protein sequence ID" value="CBJ27256.1"/>
    <property type="molecule type" value="Genomic_DNA"/>
</dbReference>
<protein>
    <submittedName>
        <fullName evidence="15">Probable chromatin remodelling complex ATPase chain</fullName>
    </submittedName>
</protein>
<feature type="region of interest" description="Disordered" evidence="11">
    <location>
        <begin position="69"/>
        <end position="160"/>
    </location>
</feature>
<evidence type="ECO:0000259" key="13">
    <source>
        <dbReference type="PROSITE" id="PS51192"/>
    </source>
</evidence>
<feature type="compositionally biased region" description="Basic and acidic residues" evidence="11">
    <location>
        <begin position="69"/>
        <end position="92"/>
    </location>
</feature>
<evidence type="ECO:0000256" key="9">
    <source>
        <dbReference type="PROSITE-ProRule" id="PRU00267"/>
    </source>
</evidence>
<evidence type="ECO:0000256" key="2">
    <source>
        <dbReference type="ARBA" id="ARBA00009687"/>
    </source>
</evidence>
<keyword evidence="6" id="KW-0067">ATP-binding</keyword>
<feature type="region of interest" description="Disordered" evidence="11">
    <location>
        <begin position="1209"/>
        <end position="1352"/>
    </location>
</feature>
<evidence type="ECO:0000256" key="4">
    <source>
        <dbReference type="ARBA" id="ARBA00022801"/>
    </source>
</evidence>
<dbReference type="GO" id="GO:0140658">
    <property type="term" value="F:ATP-dependent chromatin remodeler activity"/>
    <property type="evidence" value="ECO:0007669"/>
    <property type="project" value="TreeGrafter"/>
</dbReference>
<feature type="domain" description="Helicase C-terminal" evidence="14">
    <location>
        <begin position="574"/>
        <end position="725"/>
    </location>
</feature>
<feature type="region of interest" description="Disordered" evidence="11">
    <location>
        <begin position="1438"/>
        <end position="1514"/>
    </location>
</feature>
<dbReference type="CDD" id="cd00167">
    <property type="entry name" value="SANT"/>
    <property type="match status" value="1"/>
</dbReference>
<keyword evidence="4" id="KW-0378">Hydrolase</keyword>
<dbReference type="Pfam" id="PF00505">
    <property type="entry name" value="HMG_box"/>
    <property type="match status" value="1"/>
</dbReference>
<proteinExistence type="inferred from homology"/>
<dbReference type="InParanoid" id="D7G5A2"/>
<dbReference type="PANTHER" id="PTHR45623:SF49">
    <property type="entry name" value="SWI_SNF-RELATED MATRIX-ASSOCIATED ACTIN-DEPENDENT REGULATOR OF CHROMATIN SUBFAMILY A MEMBER 5"/>
    <property type="match status" value="1"/>
</dbReference>
<feature type="domain" description="HMG box" evidence="12">
    <location>
        <begin position="13"/>
        <end position="81"/>
    </location>
</feature>
<dbReference type="PROSITE" id="PS50118">
    <property type="entry name" value="HMG_BOX_2"/>
    <property type="match status" value="1"/>
</dbReference>
<dbReference type="FunFam" id="3.40.50.10810:FF:000015">
    <property type="entry name" value="lymphoid-specific helicase isoform X1"/>
    <property type="match status" value="1"/>
</dbReference>
<dbReference type="SMART" id="SM00490">
    <property type="entry name" value="HELICc"/>
    <property type="match status" value="1"/>
</dbReference>
<evidence type="ECO:0000256" key="7">
    <source>
        <dbReference type="ARBA" id="ARBA00023054"/>
    </source>
</evidence>
<dbReference type="Pfam" id="PF00271">
    <property type="entry name" value="Helicase_C"/>
    <property type="match status" value="1"/>
</dbReference>
<dbReference type="InterPro" id="IPR009071">
    <property type="entry name" value="HMG_box_dom"/>
</dbReference>
<dbReference type="InterPro" id="IPR044754">
    <property type="entry name" value="Isw1/2_DEXHc"/>
</dbReference>
<dbReference type="SMART" id="SM00487">
    <property type="entry name" value="DEXDc"/>
    <property type="match status" value="1"/>
</dbReference>
<dbReference type="InterPro" id="IPR001650">
    <property type="entry name" value="Helicase_C-like"/>
</dbReference>
<keyword evidence="3" id="KW-0547">Nucleotide-binding</keyword>
<dbReference type="PANTHER" id="PTHR45623">
    <property type="entry name" value="CHROMODOMAIN-HELICASE-DNA-BINDING PROTEIN 3-RELATED-RELATED"/>
    <property type="match status" value="1"/>
</dbReference>
<feature type="region of interest" description="Disordered" evidence="11">
    <location>
        <begin position="192"/>
        <end position="259"/>
    </location>
</feature>
<feature type="compositionally biased region" description="Low complexity" evidence="11">
    <location>
        <begin position="211"/>
        <end position="220"/>
    </location>
</feature>
<dbReference type="InterPro" id="IPR000330">
    <property type="entry name" value="SNF2_N"/>
</dbReference>
<dbReference type="STRING" id="2880.D7G5A2"/>
<keyword evidence="5" id="KW-0347">Helicase</keyword>
<dbReference type="GO" id="GO:0000785">
    <property type="term" value="C:chromatin"/>
    <property type="evidence" value="ECO:0007669"/>
    <property type="project" value="TreeGrafter"/>
</dbReference>
<dbReference type="Gene3D" id="1.10.10.60">
    <property type="entry name" value="Homeodomain-like"/>
    <property type="match status" value="2"/>
</dbReference>
<dbReference type="GO" id="GO:0042393">
    <property type="term" value="F:histone binding"/>
    <property type="evidence" value="ECO:0007669"/>
    <property type="project" value="TreeGrafter"/>
</dbReference>
<feature type="compositionally biased region" description="Basic and acidic residues" evidence="11">
    <location>
        <begin position="105"/>
        <end position="135"/>
    </location>
</feature>
<evidence type="ECO:0000256" key="5">
    <source>
        <dbReference type="ARBA" id="ARBA00022806"/>
    </source>
</evidence>
<feature type="compositionally biased region" description="Gly residues" evidence="11">
    <location>
        <begin position="1210"/>
        <end position="1235"/>
    </location>
</feature>
<evidence type="ECO:0000259" key="14">
    <source>
        <dbReference type="PROSITE" id="PS51194"/>
    </source>
</evidence>
<dbReference type="OrthoDB" id="5857104at2759"/>
<evidence type="ECO:0000256" key="10">
    <source>
        <dbReference type="SAM" id="Coils"/>
    </source>
</evidence>
<feature type="compositionally biased region" description="Polar residues" evidence="11">
    <location>
        <begin position="1316"/>
        <end position="1335"/>
    </location>
</feature>
<name>D7G5A2_ECTSI</name>
<dbReference type="Gene3D" id="3.40.50.300">
    <property type="entry name" value="P-loop containing nucleotide triphosphate hydrolases"/>
    <property type="match status" value="1"/>
</dbReference>